<evidence type="ECO:0000313" key="1">
    <source>
        <dbReference type="EMBL" id="QXJ19629.1"/>
    </source>
</evidence>
<dbReference type="Proteomes" id="UP001049518">
    <property type="component" value="Chromosome"/>
</dbReference>
<evidence type="ECO:0000313" key="2">
    <source>
        <dbReference type="Proteomes" id="UP001049518"/>
    </source>
</evidence>
<dbReference type="EMBL" id="CP059572">
    <property type="protein sequence ID" value="QXJ19629.1"/>
    <property type="molecule type" value="Genomic_DNA"/>
</dbReference>
<accession>A0ABX8QP02</accession>
<reference evidence="1" key="1">
    <citation type="submission" date="2020-07" db="EMBL/GenBank/DDBJ databases">
        <authorList>
            <person name="Tarantini F.S."/>
            <person name="Hong K.W."/>
            <person name="Chan K.G."/>
        </authorList>
    </citation>
    <scope>NUCLEOTIDE SEQUENCE</scope>
    <source>
        <strain evidence="1">32-07</strain>
    </source>
</reference>
<keyword evidence="2" id="KW-1185">Reference proteome</keyword>
<dbReference type="RefSeq" id="WP_231332644.1">
    <property type="nucleotide sequence ID" value="NZ_CP059572.1"/>
</dbReference>
<name>A0ABX8QP02_9ACTN</name>
<proteinExistence type="predicted"/>
<organism evidence="1 2">
    <name type="scientific">Actinomadura graeca</name>
    <dbReference type="NCBI Taxonomy" id="2750812"/>
    <lineage>
        <taxon>Bacteria</taxon>
        <taxon>Bacillati</taxon>
        <taxon>Actinomycetota</taxon>
        <taxon>Actinomycetes</taxon>
        <taxon>Streptosporangiales</taxon>
        <taxon>Thermomonosporaceae</taxon>
        <taxon>Actinomadura</taxon>
    </lineage>
</organism>
<sequence>MQHRPDHEVKHEAPEPSVVDLEPIDVLTRAEMLAHGDLIAVPRDIAFPAGFRAPVAVTRAAWLTVVTHPDADLIPAPDDINRPLTVHERQQLHKLCHRAVFTLAVQSRADLQAPEMEFTFADQPLWLHVGPDDEDEKCFTIMTGEDR</sequence>
<protein>
    <submittedName>
        <fullName evidence="1">Uncharacterized protein</fullName>
    </submittedName>
</protein>
<gene>
    <name evidence="1" type="ORF">AGRA3207_000191</name>
</gene>